<evidence type="ECO:0000256" key="11">
    <source>
        <dbReference type="ARBA" id="ARBA00022982"/>
    </source>
</evidence>
<evidence type="ECO:0000256" key="10">
    <source>
        <dbReference type="ARBA" id="ARBA00022967"/>
    </source>
</evidence>
<keyword evidence="13 18" id="KW-0520">NAD</keyword>
<dbReference type="EMBL" id="MT410856">
    <property type="protein sequence ID" value="QNE86022.1"/>
    <property type="molecule type" value="Genomic_DNA"/>
</dbReference>
<evidence type="ECO:0000256" key="6">
    <source>
        <dbReference type="ARBA" id="ARBA00022448"/>
    </source>
</evidence>
<feature type="transmembrane region" description="Helical" evidence="18">
    <location>
        <begin position="9"/>
        <end position="28"/>
    </location>
</feature>
<keyword evidence="6" id="KW-0813">Transport</keyword>
<evidence type="ECO:0000256" key="3">
    <source>
        <dbReference type="ARBA" id="ARBA00007012"/>
    </source>
</evidence>
<evidence type="ECO:0000256" key="16">
    <source>
        <dbReference type="ARBA" id="ARBA00023136"/>
    </source>
</evidence>
<evidence type="ECO:0000256" key="18">
    <source>
        <dbReference type="RuleBase" id="RU003403"/>
    </source>
</evidence>
<feature type="transmembrane region" description="Helical" evidence="18">
    <location>
        <begin position="241"/>
        <end position="261"/>
    </location>
</feature>
<evidence type="ECO:0000256" key="2">
    <source>
        <dbReference type="ARBA" id="ARBA00004448"/>
    </source>
</evidence>
<keyword evidence="10 18" id="KW-1278">Translocase</keyword>
<keyword evidence="15 18" id="KW-0496">Mitochondrion</keyword>
<evidence type="ECO:0000256" key="15">
    <source>
        <dbReference type="ARBA" id="ARBA00023128"/>
    </source>
</evidence>
<dbReference type="PANTHER" id="PTHR46552">
    <property type="entry name" value="NADH-UBIQUINONE OXIDOREDUCTASE CHAIN 2"/>
    <property type="match status" value="1"/>
</dbReference>
<proteinExistence type="inferred from homology"/>
<dbReference type="GO" id="GO:0008137">
    <property type="term" value="F:NADH dehydrogenase (ubiquinone) activity"/>
    <property type="evidence" value="ECO:0007669"/>
    <property type="project" value="UniProtKB-EC"/>
</dbReference>
<dbReference type="PRINTS" id="PR01436">
    <property type="entry name" value="NADHDHGNASE2"/>
</dbReference>
<dbReference type="InterPro" id="IPR050175">
    <property type="entry name" value="Complex_I_Subunit_2"/>
</dbReference>
<feature type="transmembrane region" description="Helical" evidence="18">
    <location>
        <begin position="186"/>
        <end position="204"/>
    </location>
</feature>
<feature type="transmembrane region" description="Helical" evidence="18">
    <location>
        <begin position="320"/>
        <end position="339"/>
    </location>
</feature>
<feature type="transmembrane region" description="Helical" evidence="18">
    <location>
        <begin position="210"/>
        <end position="229"/>
    </location>
</feature>
<reference evidence="20" key="1">
    <citation type="submission" date="2020-04" db="EMBL/GenBank/DDBJ databases">
        <title>DNAmark Project.</title>
        <authorList>
            <person name="Leerhoei F."/>
        </authorList>
    </citation>
    <scope>NUCLEOTIDE SEQUENCE</scope>
    <source>
        <strain evidence="20">DM1292</strain>
    </source>
</reference>
<evidence type="ECO:0000259" key="19">
    <source>
        <dbReference type="Pfam" id="PF00361"/>
    </source>
</evidence>
<feature type="transmembrane region" description="Helical" evidence="18">
    <location>
        <begin position="141"/>
        <end position="165"/>
    </location>
</feature>
<dbReference type="EC" id="7.1.1.2" evidence="4 18"/>
<feature type="transmembrane region" description="Helical" evidence="18">
    <location>
        <begin position="267"/>
        <end position="290"/>
    </location>
</feature>
<evidence type="ECO:0000256" key="13">
    <source>
        <dbReference type="ARBA" id="ARBA00023027"/>
    </source>
</evidence>
<protein>
    <recommendedName>
        <fullName evidence="5 18">NADH-ubiquinone oxidoreductase chain 2</fullName>
        <ecNumber evidence="4 18">7.1.1.2</ecNumber>
    </recommendedName>
</protein>
<dbReference type="GO" id="GO:0005743">
    <property type="term" value="C:mitochondrial inner membrane"/>
    <property type="evidence" value="ECO:0007669"/>
    <property type="project" value="UniProtKB-SubCell"/>
</dbReference>
<keyword evidence="11 18" id="KW-0249">Electron transport</keyword>
<evidence type="ECO:0000256" key="1">
    <source>
        <dbReference type="ARBA" id="ARBA00003257"/>
    </source>
</evidence>
<evidence type="ECO:0000256" key="4">
    <source>
        <dbReference type="ARBA" id="ARBA00012944"/>
    </source>
</evidence>
<gene>
    <name evidence="20" type="primary">ND2</name>
</gene>
<dbReference type="Pfam" id="PF00361">
    <property type="entry name" value="Proton_antipo_M"/>
    <property type="match status" value="1"/>
</dbReference>
<comment type="subcellular location">
    <subcellularLocation>
        <location evidence="2 18">Mitochondrion inner membrane</location>
        <topology evidence="2 18">Multi-pass membrane protein</topology>
    </subcellularLocation>
</comment>
<dbReference type="PANTHER" id="PTHR46552:SF1">
    <property type="entry name" value="NADH-UBIQUINONE OXIDOREDUCTASE CHAIN 2"/>
    <property type="match status" value="1"/>
</dbReference>
<feature type="domain" description="NADH:quinone oxidoreductase/Mrp antiporter transmembrane" evidence="19">
    <location>
        <begin position="24"/>
        <end position="283"/>
    </location>
</feature>
<evidence type="ECO:0000256" key="5">
    <source>
        <dbReference type="ARBA" id="ARBA00021008"/>
    </source>
</evidence>
<comment type="function">
    <text evidence="18">Core subunit of the mitochondrial membrane respiratory chain NADH dehydrogenase (Complex I) which catalyzes electron transfer from NADH through the respiratory chain, using ubiquinone as an electron acceptor. Essential for the catalytic activity and assembly of complex I.</text>
</comment>
<feature type="transmembrane region" description="Helical" evidence="18">
    <location>
        <begin position="90"/>
        <end position="115"/>
    </location>
</feature>
<organism evidence="20">
    <name type="scientific">Beraea pullata</name>
    <dbReference type="NCBI Taxonomy" id="177796"/>
    <lineage>
        <taxon>Eukaryota</taxon>
        <taxon>Metazoa</taxon>
        <taxon>Ecdysozoa</taxon>
        <taxon>Arthropoda</taxon>
        <taxon>Hexapoda</taxon>
        <taxon>Insecta</taxon>
        <taxon>Pterygota</taxon>
        <taxon>Neoptera</taxon>
        <taxon>Endopterygota</taxon>
        <taxon>Trichoptera</taxon>
        <taxon>Integripalpia</taxon>
        <taxon>Brevitentoria</taxon>
        <taxon>Sericostomatoidea</taxon>
        <taxon>Beraeidae</taxon>
        <taxon>Beraea</taxon>
    </lineage>
</organism>
<evidence type="ECO:0000313" key="20">
    <source>
        <dbReference type="EMBL" id="QNE86022.1"/>
    </source>
</evidence>
<evidence type="ECO:0000256" key="7">
    <source>
        <dbReference type="ARBA" id="ARBA00022660"/>
    </source>
</evidence>
<evidence type="ECO:0000256" key="9">
    <source>
        <dbReference type="ARBA" id="ARBA00022792"/>
    </source>
</evidence>
<evidence type="ECO:0000256" key="14">
    <source>
        <dbReference type="ARBA" id="ARBA00023075"/>
    </source>
</evidence>
<comment type="similarity">
    <text evidence="3 18">Belongs to the complex I subunit 2 family.</text>
</comment>
<keyword evidence="12 18" id="KW-1133">Transmembrane helix</keyword>
<accession>A0A7G7CEK6</accession>
<keyword evidence="14 18" id="KW-0830">Ubiquinone</keyword>
<sequence length="340" mass="41127">MNFNIHKSMFFMIMLMSSIFTITSNSWINMWLGMEINMMSFIPQMMKINNSLSTESMMKYLLIQAISSMNFMFFIMFKTLNMKWFEMNNYYNYIIMILNLTILMKMGAAPFYQWFPKVMKGLNWTNCYLLSTWQKIIPMIILYYIFLNNILIFSIILSTIIGSILGLNQNNLKMLMSYSSINHISWMISSLMININMWIIYFIIYSYMNYILMLLFNYIQSFNIIQIYLMNMPIYIKMMIFMNLLSLGGLPPLLGFLPKWMLINNMIIHNMNFIVFILIMCSLINLFYYLRISFSSFMMNNFKIKWNNSMYLYKMNYMNLFMYMSMFMLMIITLLYQYLI</sequence>
<keyword evidence="16 18" id="KW-0472">Membrane</keyword>
<keyword evidence="7 18" id="KW-0679">Respiratory chain</keyword>
<feature type="transmembrane region" description="Helical" evidence="18">
    <location>
        <begin position="60"/>
        <end position="78"/>
    </location>
</feature>
<dbReference type="InterPro" id="IPR001750">
    <property type="entry name" value="ND/Mrp_TM"/>
</dbReference>
<dbReference type="GO" id="GO:0006120">
    <property type="term" value="P:mitochondrial electron transport, NADH to ubiquinone"/>
    <property type="evidence" value="ECO:0007669"/>
    <property type="project" value="InterPro"/>
</dbReference>
<evidence type="ECO:0000256" key="12">
    <source>
        <dbReference type="ARBA" id="ARBA00022989"/>
    </source>
</evidence>
<dbReference type="AlphaFoldDB" id="A0A7G7CEK6"/>
<comment type="function">
    <text evidence="1">Core subunit of the mitochondrial membrane respiratory chain NADH dehydrogenase (Complex I) that is believed to belong to the minimal assembly required for catalysis. Complex I functions in the transfer of electrons from NADH to the respiratory chain. The immediate electron acceptor for the enzyme is believed to be ubiquinone.</text>
</comment>
<name>A0A7G7CEK6_9NEOP</name>
<keyword evidence="8 18" id="KW-0812">Transmembrane</keyword>
<dbReference type="InterPro" id="IPR003917">
    <property type="entry name" value="NADH_UbQ_OxRdtase_chain2"/>
</dbReference>
<geneLocation type="mitochondrion" evidence="20"/>
<evidence type="ECO:0000256" key="17">
    <source>
        <dbReference type="ARBA" id="ARBA00049551"/>
    </source>
</evidence>
<comment type="catalytic activity">
    <reaction evidence="17 18">
        <text>a ubiquinone + NADH + 5 H(+)(in) = a ubiquinol + NAD(+) + 4 H(+)(out)</text>
        <dbReference type="Rhea" id="RHEA:29091"/>
        <dbReference type="Rhea" id="RHEA-COMP:9565"/>
        <dbReference type="Rhea" id="RHEA-COMP:9566"/>
        <dbReference type="ChEBI" id="CHEBI:15378"/>
        <dbReference type="ChEBI" id="CHEBI:16389"/>
        <dbReference type="ChEBI" id="CHEBI:17976"/>
        <dbReference type="ChEBI" id="CHEBI:57540"/>
        <dbReference type="ChEBI" id="CHEBI:57945"/>
        <dbReference type="EC" id="7.1.1.2"/>
    </reaction>
</comment>
<evidence type="ECO:0000256" key="8">
    <source>
        <dbReference type="ARBA" id="ARBA00022692"/>
    </source>
</evidence>
<keyword evidence="9 18" id="KW-0999">Mitochondrion inner membrane</keyword>